<protein>
    <submittedName>
        <fullName evidence="1">Uncharacterized protein</fullName>
    </submittedName>
</protein>
<dbReference type="AlphaFoldDB" id="A0A1G9VY59"/>
<accession>A0A1G9VY59</accession>
<name>A0A1G9VY59_9ACTN</name>
<proteinExistence type="predicted"/>
<reference evidence="2" key="1">
    <citation type="submission" date="2016-10" db="EMBL/GenBank/DDBJ databases">
        <authorList>
            <person name="Varghese N."/>
            <person name="Submissions S."/>
        </authorList>
    </citation>
    <scope>NUCLEOTIDE SEQUENCE [LARGE SCALE GENOMIC DNA]</scope>
    <source>
        <strain evidence="2">CGMCC 4.7042</strain>
    </source>
</reference>
<keyword evidence="2" id="KW-1185">Reference proteome</keyword>
<dbReference type="GeneID" id="40831217"/>
<dbReference type="RefSeq" id="WP_093656595.1">
    <property type="nucleotide sequence ID" value="NZ_FNHI01000013.1"/>
</dbReference>
<sequence length="59" mass="6218">MSQPEQSEQHPQEAAREALLRQIAAAANAAPKLNPGNAAEALKNLAEAYAFVVAPSQPH</sequence>
<dbReference type="STRING" id="1196353.SAMN05444921_11334"/>
<dbReference type="Proteomes" id="UP000199063">
    <property type="component" value="Unassembled WGS sequence"/>
</dbReference>
<dbReference type="EMBL" id="FNHI01000013">
    <property type="protein sequence ID" value="SDM76867.1"/>
    <property type="molecule type" value="Genomic_DNA"/>
</dbReference>
<gene>
    <name evidence="1" type="ORF">SAMN05444921_11334</name>
</gene>
<evidence type="ECO:0000313" key="2">
    <source>
        <dbReference type="Proteomes" id="UP000199063"/>
    </source>
</evidence>
<evidence type="ECO:0000313" key="1">
    <source>
        <dbReference type="EMBL" id="SDM76867.1"/>
    </source>
</evidence>
<organism evidence="1 2">
    <name type="scientific">Streptomyces wuyuanensis</name>
    <dbReference type="NCBI Taxonomy" id="1196353"/>
    <lineage>
        <taxon>Bacteria</taxon>
        <taxon>Bacillati</taxon>
        <taxon>Actinomycetota</taxon>
        <taxon>Actinomycetes</taxon>
        <taxon>Kitasatosporales</taxon>
        <taxon>Streptomycetaceae</taxon>
        <taxon>Streptomyces</taxon>
    </lineage>
</organism>